<proteinExistence type="predicted"/>
<accession>A0ABS2JCR6</accession>
<evidence type="ECO:0000313" key="2">
    <source>
        <dbReference type="Proteomes" id="UP000809587"/>
    </source>
</evidence>
<comment type="caution">
    <text evidence="1">The sequence shown here is derived from an EMBL/GenBank/DDBJ whole genome shotgun (WGS) entry which is preliminary data.</text>
</comment>
<name>A0ABS2JCR6_9ACTN</name>
<evidence type="ECO:0000313" key="1">
    <source>
        <dbReference type="EMBL" id="MBM7083614.1"/>
    </source>
</evidence>
<protein>
    <recommendedName>
        <fullName evidence="3">HNH endonuclease</fullName>
    </recommendedName>
</protein>
<keyword evidence="2" id="KW-1185">Reference proteome</keyword>
<reference evidence="1 2" key="1">
    <citation type="submission" date="2021-02" db="EMBL/GenBank/DDBJ databases">
        <authorList>
            <person name="Lee D.-H."/>
        </authorList>
    </citation>
    <scope>NUCLEOTIDE SEQUENCE [LARGE SCALE GENOMIC DNA]</scope>
    <source>
        <strain evidence="1 2">MMS20-R2-29</strain>
    </source>
</reference>
<dbReference type="EMBL" id="JAFEUO010000003">
    <property type="protein sequence ID" value="MBM7083614.1"/>
    <property type="molecule type" value="Genomic_DNA"/>
</dbReference>
<organism evidence="1 2">
    <name type="scientific">Micromonospora humidisoli</name>
    <dbReference type="NCBI Taxonomy" id="2807622"/>
    <lineage>
        <taxon>Bacteria</taxon>
        <taxon>Bacillati</taxon>
        <taxon>Actinomycetota</taxon>
        <taxon>Actinomycetes</taxon>
        <taxon>Micromonosporales</taxon>
        <taxon>Micromonosporaceae</taxon>
        <taxon>Micromonospora</taxon>
    </lineage>
</organism>
<sequence length="72" mass="8146">MEDHPVCWICQHGGANQVDHKIPRSKRRGRLETWNWRPAHGPPGCPTCKRCCNQVRGTGDVAPTAWVTSPDW</sequence>
<gene>
    <name evidence="1" type="ORF">JQN84_13920</name>
</gene>
<dbReference type="Proteomes" id="UP000809587">
    <property type="component" value="Unassembled WGS sequence"/>
</dbReference>
<evidence type="ECO:0008006" key="3">
    <source>
        <dbReference type="Google" id="ProtNLM"/>
    </source>
</evidence>